<comment type="caution">
    <text evidence="3">The sequence shown here is derived from an EMBL/GenBank/DDBJ whole genome shotgun (WGS) entry which is preliminary data.</text>
</comment>
<evidence type="ECO:0000313" key="4">
    <source>
        <dbReference type="Proteomes" id="UP000527616"/>
    </source>
</evidence>
<dbReference type="Pfam" id="PF00497">
    <property type="entry name" value="SBP_bac_3"/>
    <property type="match status" value="1"/>
</dbReference>
<dbReference type="Proteomes" id="UP000527616">
    <property type="component" value="Unassembled WGS sequence"/>
</dbReference>
<dbReference type="InterPro" id="IPR001638">
    <property type="entry name" value="Solute-binding_3/MltF_N"/>
</dbReference>
<dbReference type="RefSeq" id="WP_179445003.1">
    <property type="nucleotide sequence ID" value="NZ_JACBZS010000001.1"/>
</dbReference>
<dbReference type="PANTHER" id="PTHR35936">
    <property type="entry name" value="MEMBRANE-BOUND LYTIC MUREIN TRANSGLYCOSYLASE F"/>
    <property type="match status" value="1"/>
</dbReference>
<reference evidence="3 4" key="1">
    <citation type="submission" date="2020-07" db="EMBL/GenBank/DDBJ databases">
        <title>Sequencing the genomes of 1000 actinobacteria strains.</title>
        <authorList>
            <person name="Klenk H.-P."/>
        </authorList>
    </citation>
    <scope>NUCLEOTIDE SEQUENCE [LARGE SCALE GENOMIC DNA]</scope>
    <source>
        <strain evidence="3 4">DSM 103164</strain>
    </source>
</reference>
<keyword evidence="1" id="KW-0732">Signal</keyword>
<keyword evidence="4" id="KW-1185">Reference proteome</keyword>
<proteinExistence type="predicted"/>
<dbReference type="EMBL" id="JACBZS010000001">
    <property type="protein sequence ID" value="NYI71137.1"/>
    <property type="molecule type" value="Genomic_DNA"/>
</dbReference>
<protein>
    <submittedName>
        <fullName evidence="3">Polar amino acid transport system substrate-binding protein</fullName>
    </submittedName>
</protein>
<organism evidence="3 4">
    <name type="scientific">Naumannella cuiyingiana</name>
    <dbReference type="NCBI Taxonomy" id="1347891"/>
    <lineage>
        <taxon>Bacteria</taxon>
        <taxon>Bacillati</taxon>
        <taxon>Actinomycetota</taxon>
        <taxon>Actinomycetes</taxon>
        <taxon>Propionibacteriales</taxon>
        <taxon>Propionibacteriaceae</taxon>
        <taxon>Naumannella</taxon>
    </lineage>
</organism>
<dbReference type="Gene3D" id="3.40.190.10">
    <property type="entry name" value="Periplasmic binding protein-like II"/>
    <property type="match status" value="2"/>
</dbReference>
<name>A0A7Z0IL45_9ACTN</name>
<dbReference type="AlphaFoldDB" id="A0A7Z0IL45"/>
<gene>
    <name evidence="3" type="ORF">GGQ54_001697</name>
</gene>
<feature type="domain" description="Solute-binding protein family 3/N-terminal" evidence="2">
    <location>
        <begin position="15"/>
        <end position="230"/>
    </location>
</feature>
<accession>A0A7Z0IL45</accession>
<dbReference type="SMART" id="SM00062">
    <property type="entry name" value="PBPb"/>
    <property type="match status" value="1"/>
</dbReference>
<evidence type="ECO:0000256" key="1">
    <source>
        <dbReference type="ARBA" id="ARBA00022729"/>
    </source>
</evidence>
<sequence>MDETSPGAALAPTGSLRAVINLGNPVLAGGTPDAPSGVTTELARALADDLGVDLRLSTVDGARKAFDALVAGEVDIAFLADEPARAEQVIFTAPYLLIEGVYAVPEGSELAAADEVDRAGVRIAVKEGSAYDLYLTRTLAAAEVVRGADGPQVLADGRADVLAGIRQPVTEYARAHGLRVVEPAFMQIRQAVAGPRGLAPAAAAYLRGFVERAKASGLVADALARAGQVATVAPPAD</sequence>
<evidence type="ECO:0000313" key="3">
    <source>
        <dbReference type="EMBL" id="NYI71137.1"/>
    </source>
</evidence>
<dbReference type="SUPFAM" id="SSF53850">
    <property type="entry name" value="Periplasmic binding protein-like II"/>
    <property type="match status" value="1"/>
</dbReference>
<evidence type="ECO:0000259" key="2">
    <source>
        <dbReference type="SMART" id="SM00062"/>
    </source>
</evidence>
<dbReference type="PANTHER" id="PTHR35936:SF17">
    <property type="entry name" value="ARGININE-BINDING EXTRACELLULAR PROTEIN ARTP"/>
    <property type="match status" value="1"/>
</dbReference>